<dbReference type="EMBL" id="CP015839">
    <property type="protein sequence ID" value="ANG64441.1"/>
    <property type="molecule type" value="Genomic_DNA"/>
</dbReference>
<dbReference type="OrthoDB" id="6161916at2"/>
<reference evidence="3 4" key="2">
    <citation type="journal article" date="2018" name="Int. J. Syst. Evol. Microbiol.">
        <title>Marinobacterium aestuarii sp. nov., a benzene-degrading marine bacterium isolated from estuary sediment.</title>
        <authorList>
            <person name="Bae S.S."/>
            <person name="Jung J."/>
            <person name="Chung D."/>
            <person name="Baek K."/>
        </authorList>
    </citation>
    <scope>NUCLEOTIDE SEQUENCE [LARGE SCALE GENOMIC DNA]</scope>
    <source>
        <strain evidence="3 4">ST58-10</strain>
    </source>
</reference>
<keyword evidence="1" id="KW-0812">Transmembrane</keyword>
<keyword evidence="1" id="KW-0472">Membrane</keyword>
<dbReference type="KEGG" id="mars:A8C75_19500"/>
<keyword evidence="1" id="KW-1133">Transmembrane helix</keyword>
<reference evidence="4" key="1">
    <citation type="submission" date="2016-05" db="EMBL/GenBank/DDBJ databases">
        <authorList>
            <person name="Baek K."/>
            <person name="Yang S.-J."/>
        </authorList>
    </citation>
    <scope>NUCLEOTIDE SEQUENCE [LARGE SCALE GENOMIC DNA]</scope>
    <source>
        <strain evidence="4">ST58-10</strain>
    </source>
</reference>
<evidence type="ECO:0000259" key="2">
    <source>
        <dbReference type="Pfam" id="PF07331"/>
    </source>
</evidence>
<evidence type="ECO:0000313" key="4">
    <source>
        <dbReference type="Proteomes" id="UP000078070"/>
    </source>
</evidence>
<feature type="transmembrane region" description="Helical" evidence="1">
    <location>
        <begin position="40"/>
        <end position="60"/>
    </location>
</feature>
<feature type="transmembrane region" description="Helical" evidence="1">
    <location>
        <begin position="81"/>
        <end position="112"/>
    </location>
</feature>
<accession>A0A1A9F3L0</accession>
<keyword evidence="4" id="KW-1185">Reference proteome</keyword>
<proteinExistence type="predicted"/>
<dbReference type="Pfam" id="PF07331">
    <property type="entry name" value="TctB"/>
    <property type="match status" value="1"/>
</dbReference>
<organism evidence="3 4">
    <name type="scientific">Marinobacterium aestuarii</name>
    <dbReference type="NCBI Taxonomy" id="1821621"/>
    <lineage>
        <taxon>Bacteria</taxon>
        <taxon>Pseudomonadati</taxon>
        <taxon>Pseudomonadota</taxon>
        <taxon>Gammaproteobacteria</taxon>
        <taxon>Oceanospirillales</taxon>
        <taxon>Oceanospirillaceae</taxon>
        <taxon>Marinobacterium</taxon>
    </lineage>
</organism>
<feature type="transmembrane region" description="Helical" evidence="1">
    <location>
        <begin position="132"/>
        <end position="153"/>
    </location>
</feature>
<name>A0A1A9F3L0_9GAMM</name>
<dbReference type="STRING" id="1821621.A8C75_19500"/>
<gene>
    <name evidence="3" type="ORF">A8C75_19500</name>
</gene>
<dbReference type="Proteomes" id="UP000078070">
    <property type="component" value="Chromosome"/>
</dbReference>
<evidence type="ECO:0000313" key="3">
    <source>
        <dbReference type="EMBL" id="ANG64441.1"/>
    </source>
</evidence>
<sequence>MLRINERQIFYVLLIVSGGFFLSMAHAIPSAMGVAGDPGAGFMPFWISLIIMLLVGYLLVMETFFQRDSGALVGLSRHEAVALGVTLLSILLYLLLLSVAGFVASTLCFLFAFRQIVDRFVKRARPTLRSLLASAVFSGAATGFIYLVFSVLFELSLP</sequence>
<evidence type="ECO:0000256" key="1">
    <source>
        <dbReference type="SAM" id="Phobius"/>
    </source>
</evidence>
<dbReference type="AlphaFoldDB" id="A0A1A9F3L0"/>
<feature type="transmembrane region" description="Helical" evidence="1">
    <location>
        <begin position="9"/>
        <end position="28"/>
    </location>
</feature>
<dbReference type="InterPro" id="IPR009936">
    <property type="entry name" value="DUF1468"/>
</dbReference>
<dbReference type="RefSeq" id="WP_067386043.1">
    <property type="nucleotide sequence ID" value="NZ_CP015839.1"/>
</dbReference>
<protein>
    <recommendedName>
        <fullName evidence="2">DUF1468 domain-containing protein</fullName>
    </recommendedName>
</protein>
<feature type="domain" description="DUF1468" evidence="2">
    <location>
        <begin position="12"/>
        <end position="158"/>
    </location>
</feature>